<dbReference type="Proteomes" id="UP001286313">
    <property type="component" value="Unassembled WGS sequence"/>
</dbReference>
<protein>
    <recommendedName>
        <fullName evidence="1">PiggyBac transposable element-derived protein domain-containing protein</fullName>
    </recommendedName>
</protein>
<keyword evidence="3" id="KW-1185">Reference proteome</keyword>
<dbReference type="Pfam" id="PF13843">
    <property type="entry name" value="DDE_Tnp_1_7"/>
    <property type="match status" value="1"/>
</dbReference>
<dbReference type="GO" id="GO:0043565">
    <property type="term" value="F:sequence-specific DNA binding"/>
    <property type="evidence" value="ECO:0007669"/>
    <property type="project" value="TreeGrafter"/>
</dbReference>
<sequence>MDDTERFPVRSFYSLRGPINHTDENAVPDGIDTIDIIHVPPPVDELTDEEDLDEDVIDDEFADPSFLPPEVSGTVELHRYEETRSKDASDTEYEQPQKKTKSTKSCSIKWKKKDQIFSSQTQQNAEKRREELKLKLRGKCDVELFELFLTDELLEIIVDQSEKYATQNNLHGFSLTSNCQKKFLGILLFSGYRKLPSDWHYWSLDEDLDTGLVRNSMPRNRYTEIKRYLHFANNENAAQNTKDKAFKLRPVMDYLNKKFRAFGIFSRELSIDEQIVTYYGKHGLKQFLRGKPIRFGFKQWILCCGSTGYCYQMNLYQGKEERNSDCTFEETLRGKVVLEMIQHLDIHSDHEIYMDNFFTSHKLLAYMKDIGIRLTGTTRANRTAKCPLQSDKDMKQNGRGSYDYRVDENNEILFVKWNDNNMFTMGSNHQSITPLGSAKRWCRKDNKTILIPQPKFYC</sequence>
<organism evidence="2 3">
    <name type="scientific">Petrolisthes cinctipes</name>
    <name type="common">Flat porcelain crab</name>
    <dbReference type="NCBI Taxonomy" id="88211"/>
    <lineage>
        <taxon>Eukaryota</taxon>
        <taxon>Metazoa</taxon>
        <taxon>Ecdysozoa</taxon>
        <taxon>Arthropoda</taxon>
        <taxon>Crustacea</taxon>
        <taxon>Multicrustacea</taxon>
        <taxon>Malacostraca</taxon>
        <taxon>Eumalacostraca</taxon>
        <taxon>Eucarida</taxon>
        <taxon>Decapoda</taxon>
        <taxon>Pleocyemata</taxon>
        <taxon>Anomura</taxon>
        <taxon>Galatheoidea</taxon>
        <taxon>Porcellanidae</taxon>
        <taxon>Petrolisthes</taxon>
    </lineage>
</organism>
<dbReference type="PANTHER" id="PTHR47055">
    <property type="entry name" value="DDE_TNP_1_7 DOMAIN-CONTAINING PROTEIN"/>
    <property type="match status" value="1"/>
</dbReference>
<evidence type="ECO:0000313" key="3">
    <source>
        <dbReference type="Proteomes" id="UP001286313"/>
    </source>
</evidence>
<name>A0AAE1KNR3_PETCI</name>
<dbReference type="InterPro" id="IPR029526">
    <property type="entry name" value="PGBD"/>
</dbReference>
<dbReference type="InterPro" id="IPR052638">
    <property type="entry name" value="PiggyBac_TE-derived"/>
</dbReference>
<evidence type="ECO:0000259" key="1">
    <source>
        <dbReference type="Pfam" id="PF13843"/>
    </source>
</evidence>
<accession>A0AAE1KNR3</accession>
<comment type="caution">
    <text evidence="2">The sequence shown here is derived from an EMBL/GenBank/DDBJ whole genome shotgun (WGS) entry which is preliminary data.</text>
</comment>
<evidence type="ECO:0000313" key="2">
    <source>
        <dbReference type="EMBL" id="KAK3878904.1"/>
    </source>
</evidence>
<dbReference type="PANTHER" id="PTHR47055:SF3">
    <property type="entry name" value="PHORBOL-ESTER_DAG-TYPE DOMAIN-CONTAINING PROTEIN"/>
    <property type="match status" value="1"/>
</dbReference>
<proteinExistence type="predicted"/>
<gene>
    <name evidence="2" type="ORF">Pcinc_016490</name>
</gene>
<dbReference type="EMBL" id="JAWQEG010001514">
    <property type="protein sequence ID" value="KAK3878904.1"/>
    <property type="molecule type" value="Genomic_DNA"/>
</dbReference>
<feature type="domain" description="PiggyBac transposable element-derived protein" evidence="1">
    <location>
        <begin position="142"/>
        <end position="444"/>
    </location>
</feature>
<reference evidence="2" key="1">
    <citation type="submission" date="2023-10" db="EMBL/GenBank/DDBJ databases">
        <title>Genome assemblies of two species of porcelain crab, Petrolisthes cinctipes and Petrolisthes manimaculis (Anomura: Porcellanidae).</title>
        <authorList>
            <person name="Angst P."/>
        </authorList>
    </citation>
    <scope>NUCLEOTIDE SEQUENCE</scope>
    <source>
        <strain evidence="2">PB745_01</strain>
        <tissue evidence="2">Gill</tissue>
    </source>
</reference>
<dbReference type="AlphaFoldDB" id="A0AAE1KNR3"/>